<gene>
    <name evidence="2" type="ORF">PV04_05603</name>
</gene>
<keyword evidence="3" id="KW-1185">Reference proteome</keyword>
<dbReference type="Proteomes" id="UP000054266">
    <property type="component" value="Unassembled WGS sequence"/>
</dbReference>
<protein>
    <submittedName>
        <fullName evidence="2">Uncharacterized protein</fullName>
    </submittedName>
</protein>
<evidence type="ECO:0000256" key="1">
    <source>
        <dbReference type="SAM" id="MobiDB-lite"/>
    </source>
</evidence>
<proteinExistence type="predicted"/>
<dbReference type="AlphaFoldDB" id="A0A0D2FT89"/>
<organism evidence="2 3">
    <name type="scientific">Phialophora macrospora</name>
    <dbReference type="NCBI Taxonomy" id="1851006"/>
    <lineage>
        <taxon>Eukaryota</taxon>
        <taxon>Fungi</taxon>
        <taxon>Dikarya</taxon>
        <taxon>Ascomycota</taxon>
        <taxon>Pezizomycotina</taxon>
        <taxon>Eurotiomycetes</taxon>
        <taxon>Chaetothyriomycetidae</taxon>
        <taxon>Chaetothyriales</taxon>
        <taxon>Herpotrichiellaceae</taxon>
        <taxon>Phialophora</taxon>
    </lineage>
</organism>
<name>A0A0D2FT89_9EURO</name>
<evidence type="ECO:0000313" key="2">
    <source>
        <dbReference type="EMBL" id="KIW69745.1"/>
    </source>
</evidence>
<evidence type="ECO:0000313" key="3">
    <source>
        <dbReference type="Proteomes" id="UP000054266"/>
    </source>
</evidence>
<reference evidence="2 3" key="1">
    <citation type="submission" date="2015-01" db="EMBL/GenBank/DDBJ databases">
        <title>The Genome Sequence of Capronia semiimmersa CBS27337.</title>
        <authorList>
            <consortium name="The Broad Institute Genomics Platform"/>
            <person name="Cuomo C."/>
            <person name="de Hoog S."/>
            <person name="Gorbushina A."/>
            <person name="Stielow B."/>
            <person name="Teixiera M."/>
            <person name="Abouelleil A."/>
            <person name="Chapman S.B."/>
            <person name="Priest M."/>
            <person name="Young S.K."/>
            <person name="Wortman J."/>
            <person name="Nusbaum C."/>
            <person name="Birren B."/>
        </authorList>
    </citation>
    <scope>NUCLEOTIDE SEQUENCE [LARGE SCALE GENOMIC DNA]</scope>
    <source>
        <strain evidence="2 3">CBS 27337</strain>
    </source>
</reference>
<feature type="compositionally biased region" description="Basic and acidic residues" evidence="1">
    <location>
        <begin position="384"/>
        <end position="402"/>
    </location>
</feature>
<accession>A0A0D2FT89</accession>
<dbReference type="HOGENOM" id="CLU_051524_0_0_1"/>
<feature type="compositionally biased region" description="Basic residues" evidence="1">
    <location>
        <begin position="8"/>
        <end position="19"/>
    </location>
</feature>
<feature type="region of interest" description="Disordered" evidence="1">
    <location>
        <begin position="379"/>
        <end position="441"/>
    </location>
</feature>
<dbReference type="EMBL" id="KN846958">
    <property type="protein sequence ID" value="KIW69745.1"/>
    <property type="molecule type" value="Genomic_DNA"/>
</dbReference>
<feature type="region of interest" description="Disordered" evidence="1">
    <location>
        <begin position="1"/>
        <end position="33"/>
    </location>
</feature>
<sequence length="441" mass="50353">MSSYQSQRSRRGPFGRGTRHIYESSSPAAKPVVEKKFDPESGLVYSQIEVQVRSNRNKQSDWTREYNTPHAIAKHAPSAKGARSLADIARAKVVHEFSNLTSEHFASIPWAMAESIWAQAVATRAETFHAWRTLAAVYPEADEFGQRQYRYFIRLKQPSLPLAEYYNGITSPETKWLTCLRVSPRQLRTQDLVSIHTITNLAVLDVSDTGNEYHDVGSSFDERLMLSWTQLAASGQAFQHLRVLMFGWQANLDQWIFKSTHRFPSLCHIIVTDCPHMHQKNRANWEKTSQAAGWEARHAKRSAKSLRPILRSDDFHAGSISGCYYESQDLFNQLAHSRRPNLTQQLPMLEVWLGTPHPWSHIVDDFPGHRTIWFDRVNTPSQKGTEERKVSGSCEQPKRTRNQEQGAPESASPPPKRGPKGRPAMRPTRKNLADVLQEFKT</sequence>